<keyword evidence="3" id="KW-1185">Reference proteome</keyword>
<reference evidence="2 3" key="1">
    <citation type="submission" date="2016-10" db="EMBL/GenBank/DDBJ databases">
        <authorList>
            <person name="Varghese N."/>
            <person name="Submissions S."/>
        </authorList>
    </citation>
    <scope>NUCLEOTIDE SEQUENCE [LARGE SCALE GENOMIC DNA]</scope>
    <source>
        <strain evidence="2 3">DSM 16525</strain>
    </source>
</reference>
<protein>
    <submittedName>
        <fullName evidence="1">Uncharacterized protein</fullName>
    </submittedName>
</protein>
<dbReference type="Proteomes" id="UP000321514">
    <property type="component" value="Unassembled WGS sequence"/>
</dbReference>
<evidence type="ECO:0000313" key="4">
    <source>
        <dbReference type="Proteomes" id="UP000321514"/>
    </source>
</evidence>
<evidence type="ECO:0000313" key="3">
    <source>
        <dbReference type="Proteomes" id="UP000183760"/>
    </source>
</evidence>
<evidence type="ECO:0000313" key="1">
    <source>
        <dbReference type="EMBL" id="GEN10584.1"/>
    </source>
</evidence>
<dbReference type="OrthoDB" id="5539475at2"/>
<reference evidence="1 4" key="2">
    <citation type="submission" date="2019-07" db="EMBL/GenBank/DDBJ databases">
        <title>Whole genome shotgun sequence of Myxococcus fulvus NBRC 100333.</title>
        <authorList>
            <person name="Hosoyama A."/>
            <person name="Uohara A."/>
            <person name="Ohji S."/>
            <person name="Ichikawa N."/>
        </authorList>
    </citation>
    <scope>NUCLEOTIDE SEQUENCE [LARGE SCALE GENOMIC DNA]</scope>
    <source>
        <strain evidence="1 4">NBRC 100333</strain>
    </source>
</reference>
<gene>
    <name evidence="1" type="ORF">MFU01_56210</name>
    <name evidence="2" type="ORF">SAMN05443572_103245</name>
</gene>
<dbReference type="EMBL" id="FOIB01000003">
    <property type="protein sequence ID" value="SET79331.1"/>
    <property type="molecule type" value="Genomic_DNA"/>
</dbReference>
<dbReference type="AlphaFoldDB" id="A0A511T8T7"/>
<name>A0A511T8T7_MYXFU</name>
<accession>A0A511T8T7</accession>
<sequence>MEPPAYFGAWCRMRPGTRTAVVKWLMSARQLNVAEALEAARWIDGLKGWVQLCSTCGWVEATEAVRNLPSFAEPGSGTVMALDYAPWDGDGRCENHGVGYVGDRCPVCSGRYAISSSGGAFFFRDGEP</sequence>
<evidence type="ECO:0000313" key="2">
    <source>
        <dbReference type="EMBL" id="SET79331.1"/>
    </source>
</evidence>
<proteinExistence type="predicted"/>
<comment type="caution">
    <text evidence="1">The sequence shown here is derived from an EMBL/GenBank/DDBJ whole genome shotgun (WGS) entry which is preliminary data.</text>
</comment>
<dbReference type="EMBL" id="BJXR01000039">
    <property type="protein sequence ID" value="GEN10584.1"/>
    <property type="molecule type" value="Genomic_DNA"/>
</dbReference>
<dbReference type="RefSeq" id="WP_143097084.1">
    <property type="nucleotide sequence ID" value="NZ_BJXR01000039.1"/>
</dbReference>
<organism evidence="1 4">
    <name type="scientific">Myxococcus fulvus</name>
    <dbReference type="NCBI Taxonomy" id="33"/>
    <lineage>
        <taxon>Bacteria</taxon>
        <taxon>Pseudomonadati</taxon>
        <taxon>Myxococcota</taxon>
        <taxon>Myxococcia</taxon>
        <taxon>Myxococcales</taxon>
        <taxon>Cystobacterineae</taxon>
        <taxon>Myxococcaceae</taxon>
        <taxon>Myxococcus</taxon>
    </lineage>
</organism>
<dbReference type="Proteomes" id="UP000183760">
    <property type="component" value="Unassembled WGS sequence"/>
</dbReference>